<evidence type="ECO:0000256" key="7">
    <source>
        <dbReference type="SAM" id="MobiDB-lite"/>
    </source>
</evidence>
<dbReference type="PANTHER" id="PTHR23257:SF703">
    <property type="entry name" value="KINASE SUPERFAMILY WITH OCTICOSAPEPTIDE_PHOX_BEM1P DOMAIN-CONTAINING PROTEIN"/>
    <property type="match status" value="1"/>
</dbReference>
<dbReference type="SMART" id="SM00220">
    <property type="entry name" value="S_TKc"/>
    <property type="match status" value="1"/>
</dbReference>
<dbReference type="PROSITE" id="PS50011">
    <property type="entry name" value="PROTEIN_KINASE_DOM"/>
    <property type="match status" value="1"/>
</dbReference>
<dbReference type="InterPro" id="IPR000719">
    <property type="entry name" value="Prot_kinase_dom"/>
</dbReference>
<dbReference type="Gene3D" id="3.10.20.90">
    <property type="entry name" value="Phosphatidylinositol 3-kinase Catalytic Subunit, Chain A, domain 1"/>
    <property type="match status" value="1"/>
</dbReference>
<evidence type="ECO:0000259" key="8">
    <source>
        <dbReference type="PROSITE" id="PS50011"/>
    </source>
</evidence>
<keyword evidence="4" id="KW-0418">Kinase</keyword>
<name>A0ABU6X4W8_9FABA</name>
<dbReference type="InterPro" id="IPR050167">
    <property type="entry name" value="Ser_Thr_protein_kinase"/>
</dbReference>
<feature type="region of interest" description="Disordered" evidence="7">
    <location>
        <begin position="267"/>
        <end position="286"/>
    </location>
</feature>
<evidence type="ECO:0000313" key="9">
    <source>
        <dbReference type="EMBL" id="MED6191573.1"/>
    </source>
</evidence>
<protein>
    <recommendedName>
        <fullName evidence="8">Protein kinase domain-containing protein</fullName>
    </recommendedName>
</protein>
<dbReference type="InterPro" id="IPR000270">
    <property type="entry name" value="PB1_dom"/>
</dbReference>
<evidence type="ECO:0000256" key="1">
    <source>
        <dbReference type="ARBA" id="ARBA00022527"/>
    </source>
</evidence>
<feature type="domain" description="Protein kinase" evidence="8">
    <location>
        <begin position="772"/>
        <end position="1033"/>
    </location>
</feature>
<keyword evidence="5 6" id="KW-0067">ATP-binding</keyword>
<feature type="compositionally biased region" description="Polar residues" evidence="7">
    <location>
        <begin position="660"/>
        <end position="681"/>
    </location>
</feature>
<dbReference type="InterPro" id="IPR011009">
    <property type="entry name" value="Kinase-like_dom_sf"/>
</dbReference>
<keyword evidence="1" id="KW-0723">Serine/threonine-protein kinase</keyword>
<dbReference type="PROSITE" id="PS00108">
    <property type="entry name" value="PROTEIN_KINASE_ST"/>
    <property type="match status" value="1"/>
</dbReference>
<dbReference type="PRINTS" id="PR00109">
    <property type="entry name" value="TYRKINASE"/>
</dbReference>
<dbReference type="InterPro" id="IPR001245">
    <property type="entry name" value="Ser-Thr/Tyr_kinase_cat_dom"/>
</dbReference>
<dbReference type="PROSITE" id="PS00107">
    <property type="entry name" value="PROTEIN_KINASE_ATP"/>
    <property type="match status" value="1"/>
</dbReference>
<dbReference type="SUPFAM" id="SSF54277">
    <property type="entry name" value="CAD &amp; PB1 domains"/>
    <property type="match status" value="1"/>
</dbReference>
<dbReference type="SMART" id="SM00666">
    <property type="entry name" value="PB1"/>
    <property type="match status" value="1"/>
</dbReference>
<accession>A0ABU6X4W8</accession>
<reference evidence="9 10" key="1">
    <citation type="journal article" date="2023" name="Plants (Basel)">
        <title>Bridging the Gap: Combining Genomics and Transcriptomics Approaches to Understand Stylosanthes scabra, an Orphan Legume from the Brazilian Caatinga.</title>
        <authorList>
            <person name="Ferreira-Neto J.R.C."/>
            <person name="da Silva M.D."/>
            <person name="Binneck E."/>
            <person name="de Melo N.F."/>
            <person name="da Silva R.H."/>
            <person name="de Melo A.L.T.M."/>
            <person name="Pandolfi V."/>
            <person name="Bustamante F.O."/>
            <person name="Brasileiro-Vidal A.C."/>
            <person name="Benko-Iseppon A.M."/>
        </authorList>
    </citation>
    <scope>NUCLEOTIDE SEQUENCE [LARGE SCALE GENOMIC DNA]</scope>
    <source>
        <tissue evidence="9">Leaves</tissue>
    </source>
</reference>
<dbReference type="Pfam" id="PF07714">
    <property type="entry name" value="PK_Tyr_Ser-Thr"/>
    <property type="match status" value="1"/>
</dbReference>
<keyword evidence="3 6" id="KW-0547">Nucleotide-binding</keyword>
<proteinExistence type="predicted"/>
<evidence type="ECO:0000256" key="5">
    <source>
        <dbReference type="ARBA" id="ARBA00022840"/>
    </source>
</evidence>
<dbReference type="Pfam" id="PF00564">
    <property type="entry name" value="PB1"/>
    <property type="match status" value="1"/>
</dbReference>
<feature type="region of interest" description="Disordered" evidence="7">
    <location>
        <begin position="660"/>
        <end position="684"/>
    </location>
</feature>
<dbReference type="EMBL" id="JASCZI010211451">
    <property type="protein sequence ID" value="MED6191573.1"/>
    <property type="molecule type" value="Genomic_DNA"/>
</dbReference>
<organism evidence="9 10">
    <name type="scientific">Stylosanthes scabra</name>
    <dbReference type="NCBI Taxonomy" id="79078"/>
    <lineage>
        <taxon>Eukaryota</taxon>
        <taxon>Viridiplantae</taxon>
        <taxon>Streptophyta</taxon>
        <taxon>Embryophyta</taxon>
        <taxon>Tracheophyta</taxon>
        <taxon>Spermatophyta</taxon>
        <taxon>Magnoliopsida</taxon>
        <taxon>eudicotyledons</taxon>
        <taxon>Gunneridae</taxon>
        <taxon>Pentapetalae</taxon>
        <taxon>rosids</taxon>
        <taxon>fabids</taxon>
        <taxon>Fabales</taxon>
        <taxon>Fabaceae</taxon>
        <taxon>Papilionoideae</taxon>
        <taxon>50 kb inversion clade</taxon>
        <taxon>dalbergioids sensu lato</taxon>
        <taxon>Dalbergieae</taxon>
        <taxon>Pterocarpus clade</taxon>
        <taxon>Stylosanthes</taxon>
    </lineage>
</organism>
<keyword evidence="10" id="KW-1185">Reference proteome</keyword>
<gene>
    <name evidence="9" type="ORF">PIB30_001305</name>
</gene>
<evidence type="ECO:0000256" key="6">
    <source>
        <dbReference type="PROSITE-ProRule" id="PRU10141"/>
    </source>
</evidence>
<dbReference type="InterPro" id="IPR017441">
    <property type="entry name" value="Protein_kinase_ATP_BS"/>
</dbReference>
<keyword evidence="2" id="KW-0808">Transferase</keyword>
<dbReference type="Gene3D" id="3.30.200.20">
    <property type="entry name" value="Phosphorylase Kinase, domain 1"/>
    <property type="match status" value="1"/>
</dbReference>
<dbReference type="PANTHER" id="PTHR23257">
    <property type="entry name" value="SERINE-THREONINE PROTEIN KINASE"/>
    <property type="match status" value="1"/>
</dbReference>
<dbReference type="Proteomes" id="UP001341840">
    <property type="component" value="Unassembled WGS sequence"/>
</dbReference>
<dbReference type="CDD" id="cd13999">
    <property type="entry name" value="STKc_MAP3K-like"/>
    <property type="match status" value="1"/>
</dbReference>
<dbReference type="Gene3D" id="1.10.510.10">
    <property type="entry name" value="Transferase(Phosphotransferase) domain 1"/>
    <property type="match status" value="1"/>
</dbReference>
<dbReference type="InterPro" id="IPR008271">
    <property type="entry name" value="Ser/Thr_kinase_AS"/>
</dbReference>
<sequence length="1033" mass="115278">MCNKGFQCFLGESENLSDHSHPPPQQQLLYNFMDSPTVPQSPSAPSLNDDSRRVKFLCSFLGSIMPRPQDGKLRYVGGETRIVSVPRDVRYEELMGRMRELYEGAAVLKYQQPDEDLDALVSVVNDDDVVNMMEEYDKLGSGDGFTRLRIFLFSQFEQDGSSHFIDGDDTERRYVDALNSLNDDIGRKLQQSEFTMMSPAEDIHAQEQFFSPISVESGVLGHRNGELSMSQYNLHHLAMQQQQQQQQSMAQRFNEIDAPWNASYFSPSPRHHAHHDSRSLVEYPSSPTGTRYRVQLPEIPDKSIDRVQEEYARIHASQHAIYDNHQQYSENVVWMPTSEKGFPGNILHGAHVMDGNSRYEHSRVCFQRGQPHPAAECQSNRESFAVNADTKFHPLIYPNEESRGHSSVTGRVNDHYGGDVPLTNFPIGHGSVSDGHNLSSNYIHQRAGPELGAELFTDQTAAAIPHLKLPSLEERSMQYSNPSSSFGTDTHYAVPRGHVPGHPFWRNAPTPVHIGPSYEATAPPNGMINAGLIRGEGSPVFFIGPDGQNAWVDPSQKLSGHDGSDIPEHPLVPVQKHPLTVDILHPPQDKNSGIYTEHAQLLKSPLNVVLNQEISRNDTHMTEAMSLLSRSSREGKEEKSEGIVENCAAQMQNISVSVQNKTSENASGAANPVESNNSNTKPAAEVTNVEKLSDIDPSVPEDSEHLVNQLSFLPELMASVKKAALEVAEENAHGDLELDAEIDHVDTSKIEPTEAEEEAIARGLQTIKNDDLEEIRELGSGTYGAVYHGKWKGSDVAIKRIKASCFAGRPSERARLIADFWKEALMLSSLHHPNVVSFYGIVRDGPDGSLATVTEFMVNGSLKQFLHKKDRTIDRRKRLIIAMDAAFGMEYLHGKNIVHFDLKCENLLVNMRDPQRPVCKIGDLGLSKVKQHTLVSGGVRGTLPWMAPELLSGKSNMVSEKIDVYSFGIVMWELLTGNEPYAEMHCASIIGGIVNNTLRPQIPTWCDPEWKELHVEYQYISGFCSFEGDQVWW</sequence>
<evidence type="ECO:0000256" key="4">
    <source>
        <dbReference type="ARBA" id="ARBA00022777"/>
    </source>
</evidence>
<evidence type="ECO:0000256" key="3">
    <source>
        <dbReference type="ARBA" id="ARBA00022741"/>
    </source>
</evidence>
<evidence type="ECO:0000256" key="2">
    <source>
        <dbReference type="ARBA" id="ARBA00022679"/>
    </source>
</evidence>
<feature type="binding site" evidence="6">
    <location>
        <position position="799"/>
    </location>
    <ligand>
        <name>ATP</name>
        <dbReference type="ChEBI" id="CHEBI:30616"/>
    </ligand>
</feature>
<dbReference type="CDD" id="cd06410">
    <property type="entry name" value="PB1_UP2"/>
    <property type="match status" value="1"/>
</dbReference>
<comment type="caution">
    <text evidence="9">The sequence shown here is derived from an EMBL/GenBank/DDBJ whole genome shotgun (WGS) entry which is preliminary data.</text>
</comment>
<dbReference type="SUPFAM" id="SSF56112">
    <property type="entry name" value="Protein kinase-like (PK-like)"/>
    <property type="match status" value="1"/>
</dbReference>
<evidence type="ECO:0000313" key="10">
    <source>
        <dbReference type="Proteomes" id="UP001341840"/>
    </source>
</evidence>